<sequence>MKLASAAGVLAAAILTVTLATPAAAATTWHDATNGELLDTGWPVSDVRAVGWAHAGRAAHEWCGARGYLGGRLNGHQRANVKGITCVGGGTSQWFDVTTGQLLDAGTPVADVNGVPWSHAAVAANQFCRARGFVGGFLNGHQRANVRGAICLSAADAQWFDATTGQLLDTGAPVGDVRRAGWAHAAVAGYEFCRARGFVGGFLNGHSAGNLRGTVCLK</sequence>
<accession>A0AAE4D0C3</accession>
<proteinExistence type="predicted"/>
<dbReference type="RefSeq" id="WP_310428410.1">
    <property type="nucleotide sequence ID" value="NZ_JAVDYC010000001.1"/>
</dbReference>
<keyword evidence="1" id="KW-0732">Signal</keyword>
<keyword evidence="3" id="KW-1185">Reference proteome</keyword>
<dbReference type="AlphaFoldDB" id="A0AAE4D0C3"/>
<evidence type="ECO:0000313" key="3">
    <source>
        <dbReference type="Proteomes" id="UP001183629"/>
    </source>
</evidence>
<reference evidence="2 3" key="1">
    <citation type="submission" date="2023-07" db="EMBL/GenBank/DDBJ databases">
        <title>Sequencing the genomes of 1000 actinobacteria strains.</title>
        <authorList>
            <person name="Klenk H.-P."/>
        </authorList>
    </citation>
    <scope>NUCLEOTIDE SEQUENCE [LARGE SCALE GENOMIC DNA]</scope>
    <source>
        <strain evidence="2 3">DSM 44711</strain>
    </source>
</reference>
<name>A0AAE4D0C3_9ACTN</name>
<organism evidence="2 3">
    <name type="scientific">Catenuloplanes niger</name>
    <dbReference type="NCBI Taxonomy" id="587534"/>
    <lineage>
        <taxon>Bacteria</taxon>
        <taxon>Bacillati</taxon>
        <taxon>Actinomycetota</taxon>
        <taxon>Actinomycetes</taxon>
        <taxon>Micromonosporales</taxon>
        <taxon>Micromonosporaceae</taxon>
        <taxon>Catenuloplanes</taxon>
    </lineage>
</organism>
<evidence type="ECO:0000313" key="2">
    <source>
        <dbReference type="EMBL" id="MDR7327779.1"/>
    </source>
</evidence>
<comment type="caution">
    <text evidence="2">The sequence shown here is derived from an EMBL/GenBank/DDBJ whole genome shotgun (WGS) entry which is preliminary data.</text>
</comment>
<gene>
    <name evidence="2" type="ORF">J2S44_008029</name>
</gene>
<protein>
    <submittedName>
        <fullName evidence="2">Uncharacterized protein</fullName>
    </submittedName>
</protein>
<feature type="chain" id="PRO_5042250586" evidence="1">
    <location>
        <begin position="26"/>
        <end position="218"/>
    </location>
</feature>
<dbReference type="EMBL" id="JAVDYC010000001">
    <property type="protein sequence ID" value="MDR7327779.1"/>
    <property type="molecule type" value="Genomic_DNA"/>
</dbReference>
<evidence type="ECO:0000256" key="1">
    <source>
        <dbReference type="SAM" id="SignalP"/>
    </source>
</evidence>
<feature type="signal peptide" evidence="1">
    <location>
        <begin position="1"/>
        <end position="25"/>
    </location>
</feature>
<dbReference type="Proteomes" id="UP001183629">
    <property type="component" value="Unassembled WGS sequence"/>
</dbReference>